<evidence type="ECO:0000313" key="1">
    <source>
        <dbReference type="EMBL" id="CAI8888185.1"/>
    </source>
</evidence>
<sequence>MSQFGINTDGQNLHSIVLMEGGKNLEMRQAIQKNSDTDAWGV</sequence>
<dbReference type="EMBL" id="OX458333">
    <property type="protein sequence ID" value="CAI8888185.1"/>
    <property type="molecule type" value="Genomic_DNA"/>
</dbReference>
<name>A0ABN8X5T2_9GAMM</name>
<organism evidence="1 2">
    <name type="scientific">Methylocaldum szegediense</name>
    <dbReference type="NCBI Taxonomy" id="73780"/>
    <lineage>
        <taxon>Bacteria</taxon>
        <taxon>Pseudomonadati</taxon>
        <taxon>Pseudomonadota</taxon>
        <taxon>Gammaproteobacteria</taxon>
        <taxon>Methylococcales</taxon>
        <taxon>Methylococcaceae</taxon>
        <taxon>Methylocaldum</taxon>
    </lineage>
</organism>
<proteinExistence type="predicted"/>
<reference evidence="1 2" key="1">
    <citation type="submission" date="2023-03" db="EMBL/GenBank/DDBJ databases">
        <authorList>
            <person name="Pearce D."/>
        </authorList>
    </citation>
    <scope>NUCLEOTIDE SEQUENCE [LARGE SCALE GENOMIC DNA]</scope>
    <source>
        <strain evidence="1">Msz</strain>
    </source>
</reference>
<accession>A0ABN8X5T2</accession>
<evidence type="ECO:0000313" key="2">
    <source>
        <dbReference type="Proteomes" id="UP001162030"/>
    </source>
</evidence>
<protein>
    <submittedName>
        <fullName evidence="1">Uncharacterized protein</fullName>
    </submittedName>
</protein>
<dbReference type="Proteomes" id="UP001162030">
    <property type="component" value="Chromosome"/>
</dbReference>
<keyword evidence="2" id="KW-1185">Reference proteome</keyword>
<gene>
    <name evidence="1" type="ORF">MSZNOR_3189</name>
</gene>